<dbReference type="Pfam" id="PF01926">
    <property type="entry name" value="MMR_HSR1"/>
    <property type="match status" value="1"/>
</dbReference>
<keyword evidence="4" id="KW-0934">Plastid</keyword>
<name>A0AAE0ENE3_9CHLO</name>
<dbReference type="PANTHER" id="PTHR10903">
    <property type="entry name" value="GTPASE, IMAP FAMILY MEMBER-RELATED"/>
    <property type="match status" value="1"/>
</dbReference>
<evidence type="ECO:0000256" key="8">
    <source>
        <dbReference type="ARBA" id="ARBA00022805"/>
    </source>
</evidence>
<accession>A0AAE0ENE3</accession>
<dbReference type="InterPro" id="IPR027417">
    <property type="entry name" value="P-loop_NTPase"/>
</dbReference>
<dbReference type="GO" id="GO:0009707">
    <property type="term" value="C:chloroplast outer membrane"/>
    <property type="evidence" value="ECO:0007669"/>
    <property type="project" value="UniProtKB-SubCell"/>
</dbReference>
<dbReference type="InterPro" id="IPR006073">
    <property type="entry name" value="GTP-bd"/>
</dbReference>
<keyword evidence="12" id="KW-0472">Membrane</keyword>
<comment type="caution">
    <text evidence="15">The sequence shown here is derived from an EMBL/GenBank/DDBJ whole genome shotgun (WGS) entry which is preliminary data.</text>
</comment>
<evidence type="ECO:0000256" key="13">
    <source>
        <dbReference type="ARBA" id="ARBA00023766"/>
    </source>
</evidence>
<feature type="domain" description="G" evidence="14">
    <location>
        <begin position="65"/>
        <end position="164"/>
    </location>
</feature>
<organism evidence="15 16">
    <name type="scientific">Cymbomonas tetramitiformis</name>
    <dbReference type="NCBI Taxonomy" id="36881"/>
    <lineage>
        <taxon>Eukaryota</taxon>
        <taxon>Viridiplantae</taxon>
        <taxon>Chlorophyta</taxon>
        <taxon>Pyramimonadophyceae</taxon>
        <taxon>Pyramimonadales</taxon>
        <taxon>Pyramimonadaceae</taxon>
        <taxon>Cymbomonas</taxon>
    </lineage>
</organism>
<evidence type="ECO:0000256" key="1">
    <source>
        <dbReference type="ARBA" id="ARBA00001946"/>
    </source>
</evidence>
<evidence type="ECO:0000256" key="6">
    <source>
        <dbReference type="ARBA" id="ARBA00022723"/>
    </source>
</evidence>
<dbReference type="Proteomes" id="UP001190700">
    <property type="component" value="Unassembled WGS sequence"/>
</dbReference>
<dbReference type="PANTHER" id="PTHR10903:SF135">
    <property type="entry name" value="TRANSLOCASE OF CHLOROPLAST 120, CHLOROPLASTIC-RELATED"/>
    <property type="match status" value="1"/>
</dbReference>
<evidence type="ECO:0000313" key="16">
    <source>
        <dbReference type="Proteomes" id="UP001190700"/>
    </source>
</evidence>
<dbReference type="GO" id="GO:0015031">
    <property type="term" value="P:protein transport"/>
    <property type="evidence" value="ECO:0007669"/>
    <property type="project" value="UniProtKB-KW"/>
</dbReference>
<protein>
    <recommendedName>
        <fullName evidence="14">G domain-containing protein</fullName>
    </recommendedName>
</protein>
<dbReference type="GO" id="GO:0005525">
    <property type="term" value="F:GTP binding"/>
    <property type="evidence" value="ECO:0007669"/>
    <property type="project" value="InterPro"/>
</dbReference>
<comment type="subcellular location">
    <subcellularLocation>
        <location evidence="13">Plastid</location>
        <location evidence="13">Chloroplast outer membrane</location>
        <topology evidence="13">Single-pass membrane protein</topology>
    </subcellularLocation>
</comment>
<comment type="cofactor">
    <cofactor evidence="1">
        <name>Mg(2+)</name>
        <dbReference type="ChEBI" id="CHEBI:18420"/>
    </cofactor>
</comment>
<keyword evidence="16" id="KW-1185">Reference proteome</keyword>
<keyword evidence="8" id="KW-1002">Plastid outer membrane</keyword>
<keyword evidence="5" id="KW-0812">Transmembrane</keyword>
<dbReference type="EMBL" id="LGRX02035510">
    <property type="protein sequence ID" value="KAK3234339.1"/>
    <property type="molecule type" value="Genomic_DNA"/>
</dbReference>
<keyword evidence="10" id="KW-0653">Protein transport</keyword>
<sequence length="462" mass="49555">MWHTPHPQNFSRRFLGFRPTPAALFHGESLGRFHSHSSQAFSTCRCNASEEATWAAPEDGDEKIVLVCGKTGVGKSSLINALTGTTSAEIGALEVGTRAIASHPAPEREIELVDTPGFYDVEGRTPEGVLKEMAGVLEEYHSVVYCQPASDRRMRLEDQQSIEVLVTALGAAATTRIIIALTFGNEVPSEETLAIKIAQTRALFSDAQARCIAEGLWDERVEGEEEPVPYTETPPVLEAVVCGIAGDGAGWEDELCSTLRHVSTGRAPVPLAIKWASLRKMGMMDVEPRAPPPPMELVNEFIEAMTGTFSQAGADGVSRRCRVASPVAIDGMPSGFGSSFCCITEFEGAADSIEEGCTAALLRGSAVSKVVMVMPAGEASVMRVDNGSVPRRRQAKSYQELVSGKWKVKLGDLKSGLGGGDQADTFVLTGSGFQSSSEMIRDRSVILFSNDVEVPTVLKRET</sequence>
<reference evidence="15 16" key="1">
    <citation type="journal article" date="2015" name="Genome Biol. Evol.">
        <title>Comparative Genomics of a Bacterivorous Green Alga Reveals Evolutionary Causalities and Consequences of Phago-Mixotrophic Mode of Nutrition.</title>
        <authorList>
            <person name="Burns J.A."/>
            <person name="Paasch A."/>
            <person name="Narechania A."/>
            <person name="Kim E."/>
        </authorList>
    </citation>
    <scope>NUCLEOTIDE SEQUENCE [LARGE SCALE GENOMIC DNA]</scope>
    <source>
        <strain evidence="15 16">PLY_AMNH</strain>
    </source>
</reference>
<dbReference type="InterPro" id="IPR045058">
    <property type="entry name" value="GIMA/IAN/Toc"/>
</dbReference>
<dbReference type="GO" id="GO:0046872">
    <property type="term" value="F:metal ion binding"/>
    <property type="evidence" value="ECO:0007669"/>
    <property type="project" value="UniProtKB-KW"/>
</dbReference>
<dbReference type="GO" id="GO:0016787">
    <property type="term" value="F:hydrolase activity"/>
    <property type="evidence" value="ECO:0007669"/>
    <property type="project" value="UniProtKB-KW"/>
</dbReference>
<keyword evidence="3" id="KW-0150">Chloroplast</keyword>
<dbReference type="CDD" id="cd00882">
    <property type="entry name" value="Ras_like_GTPase"/>
    <property type="match status" value="1"/>
</dbReference>
<evidence type="ECO:0000259" key="14">
    <source>
        <dbReference type="Pfam" id="PF01926"/>
    </source>
</evidence>
<keyword evidence="11" id="KW-1133">Transmembrane helix</keyword>
<keyword evidence="6" id="KW-0479">Metal-binding</keyword>
<keyword evidence="7" id="KW-0378">Hydrolase</keyword>
<dbReference type="Gene3D" id="3.40.50.300">
    <property type="entry name" value="P-loop containing nucleotide triphosphate hydrolases"/>
    <property type="match status" value="1"/>
</dbReference>
<gene>
    <name evidence="15" type="ORF">CYMTET_55403</name>
</gene>
<dbReference type="SUPFAM" id="SSF52540">
    <property type="entry name" value="P-loop containing nucleoside triphosphate hydrolases"/>
    <property type="match status" value="1"/>
</dbReference>
<evidence type="ECO:0000256" key="9">
    <source>
        <dbReference type="ARBA" id="ARBA00022842"/>
    </source>
</evidence>
<evidence type="ECO:0000256" key="2">
    <source>
        <dbReference type="ARBA" id="ARBA00022448"/>
    </source>
</evidence>
<keyword evidence="2" id="KW-0813">Transport</keyword>
<evidence type="ECO:0000256" key="4">
    <source>
        <dbReference type="ARBA" id="ARBA00022640"/>
    </source>
</evidence>
<evidence type="ECO:0000256" key="10">
    <source>
        <dbReference type="ARBA" id="ARBA00022927"/>
    </source>
</evidence>
<evidence type="ECO:0000256" key="5">
    <source>
        <dbReference type="ARBA" id="ARBA00022692"/>
    </source>
</evidence>
<evidence type="ECO:0000313" key="15">
    <source>
        <dbReference type="EMBL" id="KAK3234339.1"/>
    </source>
</evidence>
<keyword evidence="9" id="KW-0460">Magnesium</keyword>
<dbReference type="AlphaFoldDB" id="A0AAE0ENE3"/>
<evidence type="ECO:0000256" key="3">
    <source>
        <dbReference type="ARBA" id="ARBA00022528"/>
    </source>
</evidence>
<evidence type="ECO:0000256" key="12">
    <source>
        <dbReference type="ARBA" id="ARBA00023136"/>
    </source>
</evidence>
<evidence type="ECO:0000256" key="11">
    <source>
        <dbReference type="ARBA" id="ARBA00022989"/>
    </source>
</evidence>
<evidence type="ECO:0000256" key="7">
    <source>
        <dbReference type="ARBA" id="ARBA00022801"/>
    </source>
</evidence>
<proteinExistence type="predicted"/>